<reference evidence="2 3" key="1">
    <citation type="journal article" date="2023" name="Antonie Van Leeuwenhoek">
        <title>Mesoterricola silvestris gen. nov., sp. nov., Mesoterricola sediminis sp. nov., Geothrix oryzae sp. nov., Geothrix edaphica sp. nov., Geothrix rubra sp. nov., and Geothrix limicola sp. nov., six novel members of Acidobacteriota isolated from soils.</title>
        <authorList>
            <person name="Itoh H."/>
            <person name="Sugisawa Y."/>
            <person name="Mise K."/>
            <person name="Xu Z."/>
            <person name="Kuniyasu M."/>
            <person name="Ushijima N."/>
            <person name="Kawano K."/>
            <person name="Kobayashi E."/>
            <person name="Shiratori Y."/>
            <person name="Masuda Y."/>
            <person name="Senoo K."/>
        </authorList>
    </citation>
    <scope>NUCLEOTIDE SEQUENCE [LARGE SCALE GENOMIC DNA]</scope>
    <source>
        <strain evidence="2 3">Red803</strain>
    </source>
</reference>
<dbReference type="RefSeq" id="WP_285722270.1">
    <property type="nucleotide sequence ID" value="NZ_BSDD01000001.1"/>
</dbReference>
<keyword evidence="1" id="KW-0732">Signal</keyword>
<evidence type="ECO:0008006" key="4">
    <source>
        <dbReference type="Google" id="ProtNLM"/>
    </source>
</evidence>
<name>A0ABQ5Q2Z6_9BACT</name>
<evidence type="ECO:0000313" key="3">
    <source>
        <dbReference type="Proteomes" id="UP001165089"/>
    </source>
</evidence>
<dbReference type="EMBL" id="BSDD01000001">
    <property type="protein sequence ID" value="GLH68696.1"/>
    <property type="molecule type" value="Genomic_DNA"/>
</dbReference>
<accession>A0ABQ5Q2Z6</accession>
<protein>
    <recommendedName>
        <fullName evidence="4">DUF1579 domain-containing protein</fullName>
    </recommendedName>
</protein>
<keyword evidence="3" id="KW-1185">Reference proteome</keyword>
<comment type="caution">
    <text evidence="2">The sequence shown here is derived from an EMBL/GenBank/DDBJ whole genome shotgun (WGS) entry which is preliminary data.</text>
</comment>
<feature type="chain" id="PRO_5046772798" description="DUF1579 domain-containing protein" evidence="1">
    <location>
        <begin position="21"/>
        <end position="166"/>
    </location>
</feature>
<evidence type="ECO:0000256" key="1">
    <source>
        <dbReference type="SAM" id="SignalP"/>
    </source>
</evidence>
<gene>
    <name evidence="2" type="ORF">GETHPA_02290</name>
</gene>
<evidence type="ECO:0000313" key="2">
    <source>
        <dbReference type="EMBL" id="GLH68696.1"/>
    </source>
</evidence>
<dbReference type="Proteomes" id="UP001165089">
    <property type="component" value="Unassembled WGS sequence"/>
</dbReference>
<organism evidence="2 3">
    <name type="scientific">Geothrix rubra</name>
    <dbReference type="NCBI Taxonomy" id="2927977"/>
    <lineage>
        <taxon>Bacteria</taxon>
        <taxon>Pseudomonadati</taxon>
        <taxon>Acidobacteriota</taxon>
        <taxon>Holophagae</taxon>
        <taxon>Holophagales</taxon>
        <taxon>Holophagaceae</taxon>
        <taxon>Geothrix</taxon>
    </lineage>
</organism>
<sequence length="166" mass="17821">MRRLLLPLLLAAPLVAQAPAADPFAPLRFLLGTWTGEGGGRPGQLSGEATFSLELDGHALVRRSWAETPAAPGRAASRHEDRLTVYPEGGGLRALYVDNEGHVIHYTVTGSAEGAVFLGDAGPGPRFRLTYRRTGTDTVALAFDIAQPGRPDAFTTYLQATMRRRP</sequence>
<proteinExistence type="predicted"/>
<feature type="signal peptide" evidence="1">
    <location>
        <begin position="1"/>
        <end position="20"/>
    </location>
</feature>